<feature type="transmembrane region" description="Helical" evidence="5">
    <location>
        <begin position="97"/>
        <end position="115"/>
    </location>
</feature>
<name>A0ABT7L521_9BACI</name>
<keyword evidence="3 5" id="KW-1133">Transmembrane helix</keyword>
<sequence length="119" mass="13301">MKNLTTLKLIRYVVGYVFIASAILKLLVPGFANGFANYGLPYPETTVLIVAITELICGGLIILNYYVKKATIPLLVIMVIALLLTKIPVLHDGFFQFAFEARLDIVILVLLAIIWRSYK</sequence>
<organism evidence="6 7">
    <name type="scientific">Aquibacillus rhizosphaerae</name>
    <dbReference type="NCBI Taxonomy" id="3051431"/>
    <lineage>
        <taxon>Bacteria</taxon>
        <taxon>Bacillati</taxon>
        <taxon>Bacillota</taxon>
        <taxon>Bacilli</taxon>
        <taxon>Bacillales</taxon>
        <taxon>Bacillaceae</taxon>
        <taxon>Aquibacillus</taxon>
    </lineage>
</organism>
<comment type="caution">
    <text evidence="6">The sequence shown here is derived from an EMBL/GenBank/DDBJ whole genome shotgun (WGS) entry which is preliminary data.</text>
</comment>
<feature type="transmembrane region" description="Helical" evidence="5">
    <location>
        <begin position="12"/>
        <end position="35"/>
    </location>
</feature>
<evidence type="ECO:0000313" key="7">
    <source>
        <dbReference type="Proteomes" id="UP001235343"/>
    </source>
</evidence>
<evidence type="ECO:0000256" key="1">
    <source>
        <dbReference type="ARBA" id="ARBA00004141"/>
    </source>
</evidence>
<evidence type="ECO:0000256" key="2">
    <source>
        <dbReference type="ARBA" id="ARBA00022692"/>
    </source>
</evidence>
<dbReference type="InterPro" id="IPR032808">
    <property type="entry name" value="DoxX"/>
</dbReference>
<evidence type="ECO:0000256" key="5">
    <source>
        <dbReference type="SAM" id="Phobius"/>
    </source>
</evidence>
<keyword evidence="2 5" id="KW-0812">Transmembrane</keyword>
<reference evidence="6 7" key="1">
    <citation type="submission" date="2023-06" db="EMBL/GenBank/DDBJ databases">
        <title>Aquibacillus rhizosphaerae LR5S19.</title>
        <authorList>
            <person name="Sun J.-Q."/>
        </authorList>
    </citation>
    <scope>NUCLEOTIDE SEQUENCE [LARGE SCALE GENOMIC DNA]</scope>
    <source>
        <strain evidence="6 7">LR5S19</strain>
    </source>
</reference>
<feature type="transmembrane region" description="Helical" evidence="5">
    <location>
        <begin position="74"/>
        <end position="91"/>
    </location>
</feature>
<comment type="subcellular location">
    <subcellularLocation>
        <location evidence="1">Membrane</location>
        <topology evidence="1">Multi-pass membrane protein</topology>
    </subcellularLocation>
</comment>
<accession>A0ABT7L521</accession>
<evidence type="ECO:0000256" key="3">
    <source>
        <dbReference type="ARBA" id="ARBA00022989"/>
    </source>
</evidence>
<proteinExistence type="predicted"/>
<dbReference type="RefSeq" id="WP_285932127.1">
    <property type="nucleotide sequence ID" value="NZ_JASTZU010000036.1"/>
</dbReference>
<keyword evidence="7" id="KW-1185">Reference proteome</keyword>
<evidence type="ECO:0000313" key="6">
    <source>
        <dbReference type="EMBL" id="MDL4840963.1"/>
    </source>
</evidence>
<dbReference type="Proteomes" id="UP001235343">
    <property type="component" value="Unassembled WGS sequence"/>
</dbReference>
<feature type="transmembrane region" description="Helical" evidence="5">
    <location>
        <begin position="47"/>
        <end position="67"/>
    </location>
</feature>
<gene>
    <name evidence="6" type="ORF">QQS35_10925</name>
</gene>
<evidence type="ECO:0000256" key="4">
    <source>
        <dbReference type="ARBA" id="ARBA00023136"/>
    </source>
</evidence>
<dbReference type="EMBL" id="JASTZU010000036">
    <property type="protein sequence ID" value="MDL4840963.1"/>
    <property type="molecule type" value="Genomic_DNA"/>
</dbReference>
<protein>
    <submittedName>
        <fullName evidence="6">DoxX family protein</fullName>
    </submittedName>
</protein>
<dbReference type="Pfam" id="PF07681">
    <property type="entry name" value="DoxX"/>
    <property type="match status" value="1"/>
</dbReference>
<keyword evidence="4 5" id="KW-0472">Membrane</keyword>